<gene>
    <name evidence="1" type="ORF">GOP47_0024794</name>
</gene>
<protein>
    <submittedName>
        <fullName evidence="1">Uncharacterized protein</fullName>
    </submittedName>
</protein>
<evidence type="ECO:0000313" key="2">
    <source>
        <dbReference type="Proteomes" id="UP000886520"/>
    </source>
</evidence>
<dbReference type="AlphaFoldDB" id="A0A9D4U4P3"/>
<dbReference type="EMBL" id="JABFUD020000024">
    <property type="protein sequence ID" value="KAI5060374.1"/>
    <property type="molecule type" value="Genomic_DNA"/>
</dbReference>
<comment type="caution">
    <text evidence="1">The sequence shown here is derived from an EMBL/GenBank/DDBJ whole genome shotgun (WGS) entry which is preliminary data.</text>
</comment>
<dbReference type="Proteomes" id="UP000886520">
    <property type="component" value="Chromosome 24"/>
</dbReference>
<evidence type="ECO:0000313" key="1">
    <source>
        <dbReference type="EMBL" id="KAI5060374.1"/>
    </source>
</evidence>
<feature type="non-terminal residue" evidence="1">
    <location>
        <position position="140"/>
    </location>
</feature>
<accession>A0A9D4U4P3</accession>
<reference evidence="1" key="1">
    <citation type="submission" date="2021-01" db="EMBL/GenBank/DDBJ databases">
        <title>Adiantum capillus-veneris genome.</title>
        <authorList>
            <person name="Fang Y."/>
            <person name="Liao Q."/>
        </authorList>
    </citation>
    <scope>NUCLEOTIDE SEQUENCE</scope>
    <source>
        <strain evidence="1">H3</strain>
        <tissue evidence="1">Leaf</tissue>
    </source>
</reference>
<keyword evidence="2" id="KW-1185">Reference proteome</keyword>
<sequence length="140" mass="16275">RERDTERERHRERERKMRASVPEEARGWVRLGRLQERERLHLLALTTLETGVVHHLQRLRCDMLEHLAVHQVPPSSSPSTSDDAKIRAAFNLVDIQCSLHDFMGKEHTIADYLSRLETCENPTCVNDDFPDADIFEAHNP</sequence>
<organism evidence="1 2">
    <name type="scientific">Adiantum capillus-veneris</name>
    <name type="common">Maidenhair fern</name>
    <dbReference type="NCBI Taxonomy" id="13818"/>
    <lineage>
        <taxon>Eukaryota</taxon>
        <taxon>Viridiplantae</taxon>
        <taxon>Streptophyta</taxon>
        <taxon>Embryophyta</taxon>
        <taxon>Tracheophyta</taxon>
        <taxon>Polypodiopsida</taxon>
        <taxon>Polypodiidae</taxon>
        <taxon>Polypodiales</taxon>
        <taxon>Pteridineae</taxon>
        <taxon>Pteridaceae</taxon>
        <taxon>Vittarioideae</taxon>
        <taxon>Adiantum</taxon>
    </lineage>
</organism>
<name>A0A9D4U4P3_ADICA</name>
<proteinExistence type="predicted"/>
<feature type="non-terminal residue" evidence="1">
    <location>
        <position position="1"/>
    </location>
</feature>